<dbReference type="OrthoDB" id="9974981at2759"/>
<evidence type="ECO:0000313" key="4">
    <source>
        <dbReference type="EMBL" id="OJJ69715.1"/>
    </source>
</evidence>
<dbReference type="GeneID" id="93570782"/>
<dbReference type="GO" id="GO:0016491">
    <property type="term" value="F:oxidoreductase activity"/>
    <property type="evidence" value="ECO:0007669"/>
    <property type="project" value="UniProtKB-KW"/>
</dbReference>
<dbReference type="InterPro" id="IPR036291">
    <property type="entry name" value="NAD(P)-bd_dom_sf"/>
</dbReference>
<sequence length="299" mass="31863">MPKIETVAIAGASGTLGPHVLEALVNAGFRVSILTRSAKPGAYASNINVFEVDFNSVKSLTTALEGVDAVVSTVGGAAIENQTVLIDAAIAAGVKRFIPSDYGNVTTNPKLENFPIYSSMFKVRNYLQEKAAAGELSWTVLACGAFLDLVLNTPALLDFQNHTVTLLDEGDNRVSSTSFAALGRAIVAILQNLDATENKVIRVSEAILTQNQLLGFAKELRPDIKWRISKEQTSVLLQEGLELFGAGDFSPQAFMKLMKGTALAGDTYGAAYDVTDNELLGIKELAPADLKKLVAEKLA</sequence>
<protein>
    <recommendedName>
        <fullName evidence="3">NmrA-like domain-containing protein</fullName>
    </recommendedName>
</protein>
<reference evidence="5" key="1">
    <citation type="journal article" date="2017" name="Genome Biol.">
        <title>Comparative genomics reveals high biological diversity and specific adaptations in the industrially and medically important fungal genus Aspergillus.</title>
        <authorList>
            <person name="de Vries R.P."/>
            <person name="Riley R."/>
            <person name="Wiebenga A."/>
            <person name="Aguilar-Osorio G."/>
            <person name="Amillis S."/>
            <person name="Uchima C.A."/>
            <person name="Anderluh G."/>
            <person name="Asadollahi M."/>
            <person name="Askin M."/>
            <person name="Barry K."/>
            <person name="Battaglia E."/>
            <person name="Bayram O."/>
            <person name="Benocci T."/>
            <person name="Braus-Stromeyer S.A."/>
            <person name="Caldana C."/>
            <person name="Canovas D."/>
            <person name="Cerqueira G.C."/>
            <person name="Chen F."/>
            <person name="Chen W."/>
            <person name="Choi C."/>
            <person name="Clum A."/>
            <person name="Dos Santos R.A."/>
            <person name="Damasio A.R."/>
            <person name="Diallinas G."/>
            <person name="Emri T."/>
            <person name="Fekete E."/>
            <person name="Flipphi M."/>
            <person name="Freyberg S."/>
            <person name="Gallo A."/>
            <person name="Gournas C."/>
            <person name="Habgood R."/>
            <person name="Hainaut M."/>
            <person name="Harispe M.L."/>
            <person name="Henrissat B."/>
            <person name="Hilden K.S."/>
            <person name="Hope R."/>
            <person name="Hossain A."/>
            <person name="Karabika E."/>
            <person name="Karaffa L."/>
            <person name="Karanyi Z."/>
            <person name="Krasevec N."/>
            <person name="Kuo A."/>
            <person name="Kusch H."/>
            <person name="LaButti K."/>
            <person name="Lagendijk E.L."/>
            <person name="Lapidus A."/>
            <person name="Levasseur A."/>
            <person name="Lindquist E."/>
            <person name="Lipzen A."/>
            <person name="Logrieco A.F."/>
            <person name="MacCabe A."/>
            <person name="Maekelae M.R."/>
            <person name="Malavazi I."/>
            <person name="Melin P."/>
            <person name="Meyer V."/>
            <person name="Mielnichuk N."/>
            <person name="Miskei M."/>
            <person name="Molnar A.P."/>
            <person name="Mule G."/>
            <person name="Ngan C.Y."/>
            <person name="Orejas M."/>
            <person name="Orosz E."/>
            <person name="Ouedraogo J.P."/>
            <person name="Overkamp K.M."/>
            <person name="Park H.-S."/>
            <person name="Perrone G."/>
            <person name="Piumi F."/>
            <person name="Punt P.J."/>
            <person name="Ram A.F."/>
            <person name="Ramon A."/>
            <person name="Rauscher S."/>
            <person name="Record E."/>
            <person name="Riano-Pachon D.M."/>
            <person name="Robert V."/>
            <person name="Roehrig J."/>
            <person name="Ruller R."/>
            <person name="Salamov A."/>
            <person name="Salih N.S."/>
            <person name="Samson R.A."/>
            <person name="Sandor E."/>
            <person name="Sanguinetti M."/>
            <person name="Schuetze T."/>
            <person name="Sepcic K."/>
            <person name="Shelest E."/>
            <person name="Sherlock G."/>
            <person name="Sophianopoulou V."/>
            <person name="Squina F.M."/>
            <person name="Sun H."/>
            <person name="Susca A."/>
            <person name="Todd R.B."/>
            <person name="Tsang A."/>
            <person name="Unkles S.E."/>
            <person name="van de Wiele N."/>
            <person name="van Rossen-Uffink D."/>
            <person name="Oliveira J.V."/>
            <person name="Vesth T.C."/>
            <person name="Visser J."/>
            <person name="Yu J.-H."/>
            <person name="Zhou M."/>
            <person name="Andersen M.R."/>
            <person name="Archer D.B."/>
            <person name="Baker S.E."/>
            <person name="Benoit I."/>
            <person name="Brakhage A.A."/>
            <person name="Braus G.H."/>
            <person name="Fischer R."/>
            <person name="Frisvad J.C."/>
            <person name="Goldman G.H."/>
            <person name="Houbraken J."/>
            <person name="Oakley B."/>
            <person name="Pocsi I."/>
            <person name="Scazzocchio C."/>
            <person name="Seiboth B."/>
            <person name="vanKuyk P.A."/>
            <person name="Wortman J."/>
            <person name="Dyer P.S."/>
            <person name="Grigoriev I.V."/>
        </authorList>
    </citation>
    <scope>NUCLEOTIDE SEQUENCE [LARGE SCALE GENOMIC DNA]</scope>
    <source>
        <strain evidence="5">CBS 101740 / IMI 381727 / IBT 21946</strain>
    </source>
</reference>
<dbReference type="STRING" id="767769.A0A1L9UDI8"/>
<dbReference type="InterPro" id="IPR008030">
    <property type="entry name" value="NmrA-like"/>
</dbReference>
<dbReference type="AlphaFoldDB" id="A0A1L9UDI8"/>
<evidence type="ECO:0000256" key="2">
    <source>
        <dbReference type="ARBA" id="ARBA00023002"/>
    </source>
</evidence>
<dbReference type="Gene3D" id="3.40.50.720">
    <property type="entry name" value="NAD(P)-binding Rossmann-like Domain"/>
    <property type="match status" value="1"/>
</dbReference>
<dbReference type="CDD" id="cd05259">
    <property type="entry name" value="PCBER_SDR_a"/>
    <property type="match status" value="1"/>
</dbReference>
<evidence type="ECO:0000259" key="3">
    <source>
        <dbReference type="Pfam" id="PF05368"/>
    </source>
</evidence>
<evidence type="ECO:0000256" key="1">
    <source>
        <dbReference type="ARBA" id="ARBA00022857"/>
    </source>
</evidence>
<dbReference type="InterPro" id="IPR051609">
    <property type="entry name" value="NmrA/Isoflavone_reductase-like"/>
</dbReference>
<dbReference type="SUPFAM" id="SSF51735">
    <property type="entry name" value="NAD(P)-binding Rossmann-fold domains"/>
    <property type="match status" value="1"/>
</dbReference>
<dbReference type="PANTHER" id="PTHR47706">
    <property type="entry name" value="NMRA-LIKE FAMILY PROTEIN"/>
    <property type="match status" value="1"/>
</dbReference>
<dbReference type="InterPro" id="IPR045312">
    <property type="entry name" value="PCBER-like"/>
</dbReference>
<dbReference type="PANTHER" id="PTHR47706:SF1">
    <property type="entry name" value="CIPA-LIKE, PUTATIVE (AFU_ORTHOLOGUE AFUA_1G12460)-RELATED"/>
    <property type="match status" value="1"/>
</dbReference>
<dbReference type="EMBL" id="KV878688">
    <property type="protein sequence ID" value="OJJ69715.1"/>
    <property type="molecule type" value="Genomic_DNA"/>
</dbReference>
<dbReference type="VEuPathDB" id="FungiDB:ASPBRDRAFT_131072"/>
<feature type="domain" description="NmrA-like" evidence="3">
    <location>
        <begin position="5"/>
        <end position="214"/>
    </location>
</feature>
<gene>
    <name evidence="4" type="ORF">ASPBRDRAFT_131072</name>
</gene>
<keyword evidence="5" id="KW-1185">Reference proteome</keyword>
<accession>A0A1L9UDI8</accession>
<proteinExistence type="predicted"/>
<keyword evidence="2" id="KW-0560">Oxidoreductase</keyword>
<dbReference type="RefSeq" id="XP_067476964.1">
    <property type="nucleotide sequence ID" value="XM_067618294.1"/>
</dbReference>
<dbReference type="Proteomes" id="UP000184499">
    <property type="component" value="Unassembled WGS sequence"/>
</dbReference>
<evidence type="ECO:0000313" key="5">
    <source>
        <dbReference type="Proteomes" id="UP000184499"/>
    </source>
</evidence>
<keyword evidence="1" id="KW-0521">NADP</keyword>
<dbReference type="Pfam" id="PF05368">
    <property type="entry name" value="NmrA"/>
    <property type="match status" value="1"/>
</dbReference>
<dbReference type="OMA" id="LDFQNHT"/>
<name>A0A1L9UDI8_ASPBC</name>
<organism evidence="4 5">
    <name type="scientific">Aspergillus brasiliensis (strain CBS 101740 / IMI 381727 / IBT 21946)</name>
    <dbReference type="NCBI Taxonomy" id="767769"/>
    <lineage>
        <taxon>Eukaryota</taxon>
        <taxon>Fungi</taxon>
        <taxon>Dikarya</taxon>
        <taxon>Ascomycota</taxon>
        <taxon>Pezizomycotina</taxon>
        <taxon>Eurotiomycetes</taxon>
        <taxon>Eurotiomycetidae</taxon>
        <taxon>Eurotiales</taxon>
        <taxon>Aspergillaceae</taxon>
        <taxon>Aspergillus</taxon>
        <taxon>Aspergillus subgen. Circumdati</taxon>
    </lineage>
</organism>